<name>D6A1Q9_STRV1</name>
<gene>
    <name evidence="1" type="ORF">SSFG_02700</name>
</gene>
<evidence type="ECO:0000313" key="2">
    <source>
        <dbReference type="Proteomes" id="UP000003824"/>
    </source>
</evidence>
<evidence type="ECO:0000313" key="1">
    <source>
        <dbReference type="EMBL" id="EFE67451.2"/>
    </source>
</evidence>
<sequence length="60" mass="6305">MLFSLVCARFPLAELPGELPVTRSGVVSYACAHPPEHAVCRGVIKRLKGCGKGGQVAGRL</sequence>
<dbReference type="Proteomes" id="UP000003824">
    <property type="component" value="Unassembled WGS sequence"/>
</dbReference>
<accession>D6A1Q9</accession>
<dbReference type="EMBL" id="DS999641">
    <property type="protein sequence ID" value="EFE67451.2"/>
    <property type="molecule type" value="Genomic_DNA"/>
</dbReference>
<dbReference type="AlphaFoldDB" id="D6A1Q9"/>
<protein>
    <submittedName>
        <fullName evidence="1">Predicted protein</fullName>
    </submittedName>
</protein>
<organism evidence="1 2">
    <name type="scientific">Streptomyces viridosporus (strain ATCC 14672 / DSM 40746 / JCM 4963 / KCTC 9882 / NRRL B-12104 / FH 1290)</name>
    <name type="common">Streptomyces ghanaensis</name>
    <dbReference type="NCBI Taxonomy" id="566461"/>
    <lineage>
        <taxon>Bacteria</taxon>
        <taxon>Bacillati</taxon>
        <taxon>Actinomycetota</taxon>
        <taxon>Actinomycetes</taxon>
        <taxon>Kitasatosporales</taxon>
        <taxon>Streptomycetaceae</taxon>
        <taxon>Streptomyces</taxon>
    </lineage>
</organism>
<reference evidence="2" key="1">
    <citation type="submission" date="2008-12" db="EMBL/GenBank/DDBJ databases">
        <title>Annotation of Streptomyces ghanaensis ATCC 14672.</title>
        <authorList>
            <consortium name="The Broad Institute Genome Sequencing Platform"/>
            <consortium name="Broad Institute Microbial Sequencing Center"/>
            <person name="Fischbach M."/>
            <person name="Ward D."/>
            <person name="Young S."/>
            <person name="Kodira C.D."/>
            <person name="Zeng Q."/>
            <person name="Koehrsen M."/>
            <person name="Godfrey P."/>
            <person name="Alvarado L."/>
            <person name="Berlin A.M."/>
            <person name="Borenstein D."/>
            <person name="Chen Z."/>
            <person name="Engels R."/>
            <person name="Freedman E."/>
            <person name="Gellesch M."/>
            <person name="Goldberg J."/>
            <person name="Griggs A."/>
            <person name="Gujja S."/>
            <person name="Heiman D.I."/>
            <person name="Hepburn T.A."/>
            <person name="Howarth C."/>
            <person name="Jen D."/>
            <person name="Larson L."/>
            <person name="Lewis B."/>
            <person name="Mehta T."/>
            <person name="Park D."/>
            <person name="Pearson M."/>
            <person name="Roberts A."/>
            <person name="Saif S."/>
            <person name="Shea T.D."/>
            <person name="Shenoy N."/>
            <person name="Sisk P."/>
            <person name="Stolte C."/>
            <person name="Sykes S.N."/>
            <person name="Walk T."/>
            <person name="White J."/>
            <person name="Yandava C."/>
            <person name="Straight P."/>
            <person name="Clardy J."/>
            <person name="Hung D."/>
            <person name="Kolter R."/>
            <person name="Mekalanos J."/>
            <person name="Walker S."/>
            <person name="Walsh C.T."/>
            <person name="Wieland B.L.C."/>
            <person name="Ilzarbe M."/>
            <person name="Galagan J."/>
            <person name="Nusbaum C."/>
            <person name="Birren B."/>
        </authorList>
    </citation>
    <scope>NUCLEOTIDE SEQUENCE [LARGE SCALE GENOMIC DNA]</scope>
    <source>
        <strain evidence="2">ATCC 14672 / DSM 40746 / JCM 4963 / KCTC 9882 / NRRL B-12104 / FH 1290</strain>
    </source>
</reference>
<proteinExistence type="predicted"/>